<organism evidence="4 5">
    <name type="scientific">Acetobacter pomorum</name>
    <dbReference type="NCBI Taxonomy" id="65959"/>
    <lineage>
        <taxon>Bacteria</taxon>
        <taxon>Pseudomonadati</taxon>
        <taxon>Pseudomonadota</taxon>
        <taxon>Alphaproteobacteria</taxon>
        <taxon>Acetobacterales</taxon>
        <taxon>Acetobacteraceae</taxon>
        <taxon>Acetobacter</taxon>
    </lineage>
</organism>
<dbReference type="EMBL" id="PEBQ01000209">
    <property type="protein sequence ID" value="PHY92671.1"/>
    <property type="molecule type" value="Genomic_DNA"/>
</dbReference>
<dbReference type="GO" id="GO:0006935">
    <property type="term" value="P:chemotaxis"/>
    <property type="evidence" value="ECO:0007669"/>
    <property type="project" value="UniProtKB-UniRule"/>
</dbReference>
<evidence type="ECO:0000313" key="5">
    <source>
        <dbReference type="Proteomes" id="UP000228751"/>
    </source>
</evidence>
<dbReference type="InterPro" id="IPR038592">
    <property type="entry name" value="CheD-like_sf"/>
</dbReference>
<name>A0A2G4R7W9_9PROT</name>
<dbReference type="InterPro" id="IPR005659">
    <property type="entry name" value="Chemorcpt_Glu_NH3ase_CheD"/>
</dbReference>
<keyword evidence="1 3" id="KW-0145">Chemotaxis</keyword>
<accession>A0A2G4R7W9</accession>
<dbReference type="AlphaFoldDB" id="A0A2G4R7W9"/>
<dbReference type="GO" id="GO:0050568">
    <property type="term" value="F:protein-glutamine glutaminase activity"/>
    <property type="evidence" value="ECO:0007669"/>
    <property type="project" value="UniProtKB-UniRule"/>
</dbReference>
<proteinExistence type="inferred from homology"/>
<dbReference type="RefSeq" id="WP_099542308.1">
    <property type="nucleotide sequence ID" value="NZ_PEBQ01000209.1"/>
</dbReference>
<dbReference type="CDD" id="cd16352">
    <property type="entry name" value="CheD"/>
    <property type="match status" value="1"/>
</dbReference>
<dbReference type="InterPro" id="IPR011324">
    <property type="entry name" value="Cytotoxic_necrot_fac-like_cat"/>
</dbReference>
<dbReference type="Proteomes" id="UP000228751">
    <property type="component" value="Unassembled WGS sequence"/>
</dbReference>
<reference evidence="4 5" key="1">
    <citation type="submission" date="2017-10" db="EMBL/GenBank/DDBJ databases">
        <title>Genomic analysis of the genus Acetobacter.</title>
        <authorList>
            <person name="Kim K.H."/>
            <person name="Chun B.H."/>
            <person name="Son A.R."/>
            <person name="Jeon C.O."/>
        </authorList>
    </citation>
    <scope>NUCLEOTIDE SEQUENCE [LARGE SCALE GENOMIC DNA]</scope>
    <source>
        <strain evidence="4 5">LHT 2458</strain>
    </source>
</reference>
<evidence type="ECO:0000256" key="1">
    <source>
        <dbReference type="ARBA" id="ARBA00022500"/>
    </source>
</evidence>
<dbReference type="OrthoDB" id="9807202at2"/>
<keyword evidence="2 3" id="KW-0378">Hydrolase</keyword>
<comment type="caution">
    <text evidence="4">The sequence shown here is derived from an EMBL/GenBank/DDBJ whole genome shotgun (WGS) entry which is preliminary data.</text>
</comment>
<sequence>MQERDVTTVIQGEVAISKDPKVVFGTLLGSCISVCMYDPFERVGGMNHFLLPDGGDASDDSETAMRFGVNAMEKLINGILKLGGRRDNLTCKVFGGATVIASLGRVGQENIVFVKNYIRAEGLKCLAHSLGGNRARRIRFWPTTGRAMQSLVLDSTASAIGWQEEKYRLKEREAEQRWKKQAGSDLELF</sequence>
<dbReference type="HAMAP" id="MF_01440">
    <property type="entry name" value="CheD"/>
    <property type="match status" value="1"/>
</dbReference>
<dbReference type="PANTHER" id="PTHR35147">
    <property type="entry name" value="CHEMORECEPTOR GLUTAMINE DEAMIDASE CHED-RELATED"/>
    <property type="match status" value="1"/>
</dbReference>
<dbReference type="PANTHER" id="PTHR35147:SF2">
    <property type="entry name" value="CHEMORECEPTOR GLUTAMINE DEAMIDASE CHED-RELATED"/>
    <property type="match status" value="1"/>
</dbReference>
<evidence type="ECO:0000313" key="4">
    <source>
        <dbReference type="EMBL" id="PHY92671.1"/>
    </source>
</evidence>
<keyword evidence="5" id="KW-1185">Reference proteome</keyword>
<comment type="function">
    <text evidence="3">Probably deamidates glutamine residues to glutamate on methyl-accepting chemotaxis receptors (MCPs), playing an important role in chemotaxis.</text>
</comment>
<dbReference type="EC" id="3.5.1.44" evidence="3"/>
<comment type="similarity">
    <text evidence="3">Belongs to the CheD family.</text>
</comment>
<dbReference type="Pfam" id="PF03975">
    <property type="entry name" value="CheD"/>
    <property type="match status" value="1"/>
</dbReference>
<comment type="catalytic activity">
    <reaction evidence="3">
        <text>L-glutaminyl-[protein] + H2O = L-glutamyl-[protein] + NH4(+)</text>
        <dbReference type="Rhea" id="RHEA:16441"/>
        <dbReference type="Rhea" id="RHEA-COMP:10207"/>
        <dbReference type="Rhea" id="RHEA-COMP:10208"/>
        <dbReference type="ChEBI" id="CHEBI:15377"/>
        <dbReference type="ChEBI" id="CHEBI:28938"/>
        <dbReference type="ChEBI" id="CHEBI:29973"/>
        <dbReference type="ChEBI" id="CHEBI:30011"/>
        <dbReference type="EC" id="3.5.1.44"/>
    </reaction>
</comment>
<dbReference type="Gene3D" id="3.30.1330.200">
    <property type="match status" value="1"/>
</dbReference>
<evidence type="ECO:0000256" key="3">
    <source>
        <dbReference type="HAMAP-Rule" id="MF_01440"/>
    </source>
</evidence>
<dbReference type="SUPFAM" id="SSF64438">
    <property type="entry name" value="CNF1/YfiH-like putative cysteine hydrolases"/>
    <property type="match status" value="1"/>
</dbReference>
<gene>
    <name evidence="3" type="primary">cheD</name>
    <name evidence="4" type="ORF">CSR02_15645</name>
</gene>
<evidence type="ECO:0000256" key="2">
    <source>
        <dbReference type="ARBA" id="ARBA00022801"/>
    </source>
</evidence>
<protein>
    <recommendedName>
        <fullName evidence="3">Probable chemoreceptor glutamine deamidase CheD</fullName>
        <ecNumber evidence="3">3.5.1.44</ecNumber>
    </recommendedName>
</protein>